<reference evidence="3" key="1">
    <citation type="submission" date="2014-04" db="EMBL/GenBank/DDBJ databases">
        <title>Evolutionary Origins and Diversification of the Mycorrhizal Mutualists.</title>
        <authorList>
            <consortium name="DOE Joint Genome Institute"/>
            <consortium name="Mycorrhizal Genomics Consortium"/>
            <person name="Kohler A."/>
            <person name="Kuo A."/>
            <person name="Nagy L.G."/>
            <person name="Floudas D."/>
            <person name="Copeland A."/>
            <person name="Barry K.W."/>
            <person name="Cichocki N."/>
            <person name="Veneault-Fourrey C."/>
            <person name="LaButti K."/>
            <person name="Lindquist E.A."/>
            <person name="Lipzen A."/>
            <person name="Lundell T."/>
            <person name="Morin E."/>
            <person name="Murat C."/>
            <person name="Riley R."/>
            <person name="Ohm R."/>
            <person name="Sun H."/>
            <person name="Tunlid A."/>
            <person name="Henrissat B."/>
            <person name="Grigoriev I.V."/>
            <person name="Hibbett D.S."/>
            <person name="Martin F."/>
        </authorList>
    </citation>
    <scope>NUCLEOTIDE SEQUENCE [LARGE SCALE GENOMIC DNA]</scope>
    <source>
        <strain evidence="3">FD-334 SS-4</strain>
    </source>
</reference>
<evidence type="ECO:0000256" key="1">
    <source>
        <dbReference type="SAM" id="MobiDB-lite"/>
    </source>
</evidence>
<feature type="region of interest" description="Disordered" evidence="1">
    <location>
        <begin position="447"/>
        <end position="504"/>
    </location>
</feature>
<dbReference type="AlphaFoldDB" id="A0A0D2LHH2"/>
<evidence type="ECO:0000313" key="3">
    <source>
        <dbReference type="Proteomes" id="UP000054270"/>
    </source>
</evidence>
<name>A0A0D2LHH2_HYPSF</name>
<sequence length="520" mass="55566">MRVWKQTTIGSKINKDAPQAAKILLVTACWAQAGRQARGALHGASIEDRGAKAAHAGYGDSSLAPSALRIASRRAAAMTNLCKVRVRERARAGDGSAETLAEHADGNLLREVERVRDARDSFTVPDSALDVIASAPVAESGASAQRKCGEAWRKVALWGPRAVVCRGLVNSPPRNALNLAVIDGTSLIIGWKPSSVEGAAALTAPGTITRVKLERVFLSSRPHVAYMRYKVWLGRQGTFMRRHMGAFSAAGSGGNWWWWTAALLGEHTPLSIMYHQVSISTRATARHGGGPGLRSARRMDAPWDSSHTATPRHYGPAAQHRRCEVDDSISVCHARWHTAAPPQSDDAARHLSPNTQTAQCVGNGAAWAYEAKHNGLRPHTRMAQRASVHSGTARCDTSAGRIRDDASTDGAAGRQQKSGRAIDGSAVCPAHLWATLVLWTAHRNPRGAELQGGHDVPSCAPPRSQAAEPRRTISSPQPRDDGVRDGTAGTGWSDCDLAVGPADADARSHITAEFESHELS</sequence>
<feature type="region of interest" description="Disordered" evidence="1">
    <location>
        <begin position="285"/>
        <end position="318"/>
    </location>
</feature>
<organism evidence="2 3">
    <name type="scientific">Hypholoma sublateritium (strain FD-334 SS-4)</name>
    <dbReference type="NCBI Taxonomy" id="945553"/>
    <lineage>
        <taxon>Eukaryota</taxon>
        <taxon>Fungi</taxon>
        <taxon>Dikarya</taxon>
        <taxon>Basidiomycota</taxon>
        <taxon>Agaricomycotina</taxon>
        <taxon>Agaricomycetes</taxon>
        <taxon>Agaricomycetidae</taxon>
        <taxon>Agaricales</taxon>
        <taxon>Agaricineae</taxon>
        <taxon>Strophariaceae</taxon>
        <taxon>Hypholoma</taxon>
    </lineage>
</organism>
<protein>
    <submittedName>
        <fullName evidence="2">Uncharacterized protein</fullName>
    </submittedName>
</protein>
<keyword evidence="3" id="KW-1185">Reference proteome</keyword>
<feature type="region of interest" description="Disordered" evidence="1">
    <location>
        <begin position="385"/>
        <end position="422"/>
    </location>
</feature>
<proteinExistence type="predicted"/>
<dbReference type="Proteomes" id="UP000054270">
    <property type="component" value="Unassembled WGS sequence"/>
</dbReference>
<dbReference type="EMBL" id="KN817525">
    <property type="protein sequence ID" value="KJA27077.1"/>
    <property type="molecule type" value="Genomic_DNA"/>
</dbReference>
<accession>A0A0D2LHH2</accession>
<gene>
    <name evidence="2" type="ORF">HYPSUDRAFT_1101438</name>
</gene>
<evidence type="ECO:0000313" key="2">
    <source>
        <dbReference type="EMBL" id="KJA27077.1"/>
    </source>
</evidence>